<evidence type="ECO:0000256" key="1">
    <source>
        <dbReference type="SAM" id="MobiDB-lite"/>
    </source>
</evidence>
<sequence>MVNYNTQICQPGVASFDDASVSATEKSERVKDHGPLNSDAKPHIGSLHQWSRFCICSGRSSPVSLPPHEWHGNKELLDSLDYKRSRPRRCQDCVSVMSS</sequence>
<protein>
    <submittedName>
        <fullName evidence="2">Uncharacterized protein</fullName>
    </submittedName>
</protein>
<evidence type="ECO:0000313" key="2">
    <source>
        <dbReference type="EMBL" id="CAH4038108.1"/>
    </source>
</evidence>
<feature type="region of interest" description="Disordered" evidence="1">
    <location>
        <begin position="20"/>
        <end position="41"/>
    </location>
</feature>
<feature type="compositionally biased region" description="Basic and acidic residues" evidence="1">
    <location>
        <begin position="25"/>
        <end position="34"/>
    </location>
</feature>
<accession>A0A9P0U2J8</accession>
<name>A0A9P0U2J8_PIEBR</name>
<comment type="caution">
    <text evidence="2">The sequence shown here is derived from an EMBL/GenBank/DDBJ whole genome shotgun (WGS) entry which is preliminary data.</text>
</comment>
<dbReference type="Proteomes" id="UP001152562">
    <property type="component" value="Unassembled WGS sequence"/>
</dbReference>
<gene>
    <name evidence="2" type="ORF">PIBRA_LOCUS13710</name>
</gene>
<dbReference type="EMBL" id="CALOZG010000086">
    <property type="protein sequence ID" value="CAH4038108.1"/>
    <property type="molecule type" value="Genomic_DNA"/>
</dbReference>
<dbReference type="AlphaFoldDB" id="A0A9P0U2J8"/>
<reference evidence="2" key="1">
    <citation type="submission" date="2022-05" db="EMBL/GenBank/DDBJ databases">
        <authorList>
            <person name="Okamura Y."/>
        </authorList>
    </citation>
    <scope>NUCLEOTIDE SEQUENCE</scope>
</reference>
<organism evidence="2 3">
    <name type="scientific">Pieris brassicae</name>
    <name type="common">White butterfly</name>
    <name type="synonym">Large white butterfly</name>
    <dbReference type="NCBI Taxonomy" id="7116"/>
    <lineage>
        <taxon>Eukaryota</taxon>
        <taxon>Metazoa</taxon>
        <taxon>Ecdysozoa</taxon>
        <taxon>Arthropoda</taxon>
        <taxon>Hexapoda</taxon>
        <taxon>Insecta</taxon>
        <taxon>Pterygota</taxon>
        <taxon>Neoptera</taxon>
        <taxon>Endopterygota</taxon>
        <taxon>Lepidoptera</taxon>
        <taxon>Glossata</taxon>
        <taxon>Ditrysia</taxon>
        <taxon>Papilionoidea</taxon>
        <taxon>Pieridae</taxon>
        <taxon>Pierinae</taxon>
        <taxon>Pieris</taxon>
    </lineage>
</organism>
<proteinExistence type="predicted"/>
<evidence type="ECO:0000313" key="3">
    <source>
        <dbReference type="Proteomes" id="UP001152562"/>
    </source>
</evidence>
<keyword evidence="3" id="KW-1185">Reference proteome</keyword>